<dbReference type="PRINTS" id="PR01443">
    <property type="entry name" value="TFIID30KDSUB"/>
</dbReference>
<dbReference type="GO" id="GO:0006367">
    <property type="term" value="P:transcription initiation at RNA polymerase II promoter"/>
    <property type="evidence" value="ECO:0007669"/>
    <property type="project" value="TreeGrafter"/>
</dbReference>
<gene>
    <name evidence="8" type="primary">106670017</name>
</gene>
<dbReference type="GO" id="GO:0005669">
    <property type="term" value="C:transcription factor TFIID complex"/>
    <property type="evidence" value="ECO:0007669"/>
    <property type="project" value="TreeGrafter"/>
</dbReference>
<dbReference type="AlphaFoldDB" id="A0A8I6S485"/>
<accession>A0A8I6S485</accession>
<dbReference type="OrthoDB" id="154356at2759"/>
<dbReference type="PANTHER" id="PTHR21242:SF0">
    <property type="entry name" value="TRANSCRIPTION INITIATION FACTOR TFIID SUBUNIT 10"/>
    <property type="match status" value="1"/>
</dbReference>
<feature type="region of interest" description="Disordered" evidence="7">
    <location>
        <begin position="14"/>
        <end position="42"/>
    </location>
</feature>
<dbReference type="KEGG" id="clec:106670017"/>
<dbReference type="PIRSF" id="PIRSF017246">
    <property type="entry name" value="TFIID_TAF10"/>
    <property type="match status" value="1"/>
</dbReference>
<dbReference type="GO" id="GO:1990841">
    <property type="term" value="F:promoter-specific chromatin binding"/>
    <property type="evidence" value="ECO:0007669"/>
    <property type="project" value="TreeGrafter"/>
</dbReference>
<organism evidence="8 9">
    <name type="scientific">Cimex lectularius</name>
    <name type="common">Bed bug</name>
    <name type="synonym">Acanthia lectularia</name>
    <dbReference type="NCBI Taxonomy" id="79782"/>
    <lineage>
        <taxon>Eukaryota</taxon>
        <taxon>Metazoa</taxon>
        <taxon>Ecdysozoa</taxon>
        <taxon>Arthropoda</taxon>
        <taxon>Hexapoda</taxon>
        <taxon>Insecta</taxon>
        <taxon>Pterygota</taxon>
        <taxon>Neoptera</taxon>
        <taxon>Paraneoptera</taxon>
        <taxon>Hemiptera</taxon>
        <taxon>Heteroptera</taxon>
        <taxon>Panheteroptera</taxon>
        <taxon>Cimicomorpha</taxon>
        <taxon>Cimicidae</taxon>
        <taxon>Cimex</taxon>
    </lineage>
</organism>
<keyword evidence="2 6" id="KW-0805">Transcription regulation</keyword>
<evidence type="ECO:0000256" key="1">
    <source>
        <dbReference type="ARBA" id="ARBA00004123"/>
    </source>
</evidence>
<evidence type="ECO:0000313" key="8">
    <source>
        <dbReference type="EnsemblMetazoa" id="XP_014255473.1"/>
    </source>
</evidence>
<reference evidence="8" key="1">
    <citation type="submission" date="2022-01" db="UniProtKB">
        <authorList>
            <consortium name="EnsemblMetazoa"/>
        </authorList>
    </citation>
    <scope>IDENTIFICATION</scope>
</reference>
<evidence type="ECO:0000313" key="9">
    <source>
        <dbReference type="Proteomes" id="UP000494040"/>
    </source>
</evidence>
<dbReference type="Proteomes" id="UP000494040">
    <property type="component" value="Unassembled WGS sequence"/>
</dbReference>
<evidence type="ECO:0000256" key="4">
    <source>
        <dbReference type="ARBA" id="ARBA00023242"/>
    </source>
</evidence>
<comment type="subcellular location">
    <subcellularLocation>
        <location evidence="1 6">Nucleus</location>
    </subcellularLocation>
</comment>
<evidence type="ECO:0000256" key="5">
    <source>
        <dbReference type="ARBA" id="ARBA00025730"/>
    </source>
</evidence>
<dbReference type="Pfam" id="PF03540">
    <property type="entry name" value="TAF10"/>
    <property type="match status" value="1"/>
</dbReference>
<comment type="similarity">
    <text evidence="5 6">Belongs to the TAF10 family.</text>
</comment>
<feature type="compositionally biased region" description="Polar residues" evidence="7">
    <location>
        <begin position="14"/>
        <end position="30"/>
    </location>
</feature>
<evidence type="ECO:0000256" key="6">
    <source>
        <dbReference type="PIRNR" id="PIRNR017246"/>
    </source>
</evidence>
<dbReference type="EnsemblMetazoa" id="XM_014399987.2">
    <property type="protein sequence ID" value="XP_014255473.1"/>
    <property type="gene ID" value="LOC106670017"/>
</dbReference>
<feature type="compositionally biased region" description="Low complexity" evidence="7">
    <location>
        <begin position="31"/>
        <end position="42"/>
    </location>
</feature>
<dbReference type="GO" id="GO:0000124">
    <property type="term" value="C:SAGA complex"/>
    <property type="evidence" value="ECO:0007669"/>
    <property type="project" value="TreeGrafter"/>
</dbReference>
<dbReference type="InterPro" id="IPR003923">
    <property type="entry name" value="TAF10"/>
</dbReference>
<sequence>MEWARIIRSVNNGNQSTSANVDSKTPLTNITNTSANSSSQAGTGQQLIEFLPALEDYTPTIPDSVTGAFLNSAGFASSDPRVVRLISLAAQKFISDVSNDALQHCKVRTSNQSSKSKTKDRTYTLTMDDLTPALAEHGINIRKPPYFV</sequence>
<dbReference type="GO" id="GO:0016251">
    <property type="term" value="F:RNA polymerase II general transcription initiation factor activity"/>
    <property type="evidence" value="ECO:0007669"/>
    <property type="project" value="TreeGrafter"/>
</dbReference>
<proteinExistence type="inferred from homology"/>
<keyword evidence="4 6" id="KW-0539">Nucleus</keyword>
<protein>
    <recommendedName>
        <fullName evidence="6">Transcription initiation factor TFIID subunit 10</fullName>
    </recommendedName>
</protein>
<dbReference type="PANTHER" id="PTHR21242">
    <property type="entry name" value="TRANSCRIPTION INITIATION FACTOR TFIID SUBUNIT 10"/>
    <property type="match status" value="1"/>
</dbReference>
<keyword evidence="3 6" id="KW-0804">Transcription</keyword>
<evidence type="ECO:0000256" key="7">
    <source>
        <dbReference type="SAM" id="MobiDB-lite"/>
    </source>
</evidence>
<dbReference type="OMA" id="ALTMHIL"/>
<evidence type="ECO:0000256" key="3">
    <source>
        <dbReference type="ARBA" id="ARBA00023163"/>
    </source>
</evidence>
<comment type="function">
    <text evidence="6">The TFIID basal transcription factor complex plays a major role in the initiation of RNA polymerase II (Pol II)-dependent transcription.</text>
</comment>
<evidence type="ECO:0000256" key="2">
    <source>
        <dbReference type="ARBA" id="ARBA00023015"/>
    </source>
</evidence>
<dbReference type="CDD" id="cd07982">
    <property type="entry name" value="HFD_TAF10"/>
    <property type="match status" value="1"/>
</dbReference>
<keyword evidence="9" id="KW-1185">Reference proteome</keyword>
<name>A0A8I6S485_CIMLE</name>